<dbReference type="Pfam" id="PF13349">
    <property type="entry name" value="DUF4097"/>
    <property type="match status" value="1"/>
</dbReference>
<protein>
    <recommendedName>
        <fullName evidence="1">DUF4097 domain-containing protein</fullName>
    </recommendedName>
</protein>
<proteinExistence type="predicted"/>
<accession>F0RNJ2</accession>
<dbReference type="RefSeq" id="WP_013614927.1">
    <property type="nucleotide sequence ID" value="NC_015161.1"/>
</dbReference>
<evidence type="ECO:0000259" key="1">
    <source>
        <dbReference type="Pfam" id="PF13349"/>
    </source>
</evidence>
<dbReference type="STRING" id="693977.Deipr_1166"/>
<gene>
    <name evidence="2" type="ordered locus">Deipr_1166</name>
</gene>
<dbReference type="eggNOG" id="COG3595">
    <property type="taxonomic scope" value="Bacteria"/>
</dbReference>
<dbReference type="Proteomes" id="UP000007718">
    <property type="component" value="Chromosome"/>
</dbReference>
<dbReference type="EMBL" id="CP002536">
    <property type="protein sequence ID" value="ADY26318.1"/>
    <property type="molecule type" value="Genomic_DNA"/>
</dbReference>
<dbReference type="HOGENOM" id="CLU_810675_0_0_0"/>
<dbReference type="AlphaFoldDB" id="F0RNJ2"/>
<dbReference type="InterPro" id="IPR025164">
    <property type="entry name" value="Toastrack_DUF4097"/>
</dbReference>
<name>F0RNJ2_DEIPM</name>
<evidence type="ECO:0000313" key="2">
    <source>
        <dbReference type="EMBL" id="ADY26318.1"/>
    </source>
</evidence>
<reference evidence="3" key="1">
    <citation type="submission" date="2011-02" db="EMBL/GenBank/DDBJ databases">
        <title>The complete sequence of chromosome of Deinococcus proteolyticus DSM 20540.</title>
        <authorList>
            <consortium name="US DOE Joint Genome Institute (JGI-PGF)"/>
            <person name="Lucas S."/>
            <person name="Copeland A."/>
            <person name="Lapidus A."/>
            <person name="Bruce D."/>
            <person name="Goodwin L."/>
            <person name="Pitluck S."/>
            <person name="Kyrpides N."/>
            <person name="Mavromatis K."/>
            <person name="Pagani I."/>
            <person name="Ivanova N."/>
            <person name="Ovchinnikova G."/>
            <person name="Zeytun A."/>
            <person name="Detter J.C."/>
            <person name="Han C."/>
            <person name="Land M."/>
            <person name="Hauser L."/>
            <person name="Markowitz V."/>
            <person name="Cheng J.-F."/>
            <person name="Hugenholtz P."/>
            <person name="Woyke T."/>
            <person name="Wu D."/>
            <person name="Pukall R."/>
            <person name="Steenblock K."/>
            <person name="Brambilla E."/>
            <person name="Klenk H.-P."/>
            <person name="Eisen J.A."/>
        </authorList>
    </citation>
    <scope>NUCLEOTIDE SEQUENCE [LARGE SCALE GENOMIC DNA]</scope>
    <source>
        <strain evidence="3">ATCC 35074 / DSM 20540 / JCM 6276 / NBRC 101906 / NCIMB 13154 / VKM Ac-1939 / CCM 2703 / MRP</strain>
    </source>
</reference>
<keyword evidence="3" id="KW-1185">Reference proteome</keyword>
<sequence>MTVPSHLPFAPESSHSRSLGALLARLLLGLALLSGGGAAAWFTVSRDLQPGLTATDTVQAVPLGSAHALRAELTTDRGGLSVMELPASSANSATQAARLQAHHRQFNPLQMEGKQQGSTLTLRAQLLVDPAPAPNTLNLQPGGQPVEHQLTAGLSAALPLDLSTHSGGGDQALDLRRLRLRSLTAVSRSGDQRVMLPARSLQGVDLSSRSGTMNLTAAGGTALDSLKMESTSGELQANLSGAQVTQLSVGSQAGDIQVQLPRRVNAVLSSERGDLDVTLPAGASGQLHLNTERGSTSLNLPENTAFRLSFPELGPAQARAHAAQLPSSLTFTDGAYLSPAARQASGNVPLLDIELELPAGADLTLNLRPASASDAAAAEGDTQP</sequence>
<evidence type="ECO:0000313" key="3">
    <source>
        <dbReference type="Proteomes" id="UP000007718"/>
    </source>
</evidence>
<organism evidence="2 3">
    <name type="scientific">Deinococcus proteolyticus (strain ATCC 35074 / DSM 20540 / JCM 6276 / NBRC 101906 / NCIMB 13154 / VKM Ac-1939 / CCM 2703 / MRP)</name>
    <dbReference type="NCBI Taxonomy" id="693977"/>
    <lineage>
        <taxon>Bacteria</taxon>
        <taxon>Thermotogati</taxon>
        <taxon>Deinococcota</taxon>
        <taxon>Deinococci</taxon>
        <taxon>Deinococcales</taxon>
        <taxon>Deinococcaceae</taxon>
        <taxon>Deinococcus</taxon>
    </lineage>
</organism>
<dbReference type="KEGG" id="dpt:Deipr_1166"/>
<reference evidence="2 3" key="2">
    <citation type="journal article" date="2012" name="Stand. Genomic Sci.">
        <title>Complete genome sequence of the orange-red pigmented, radioresistant Deinococcus proteolyticus type strain (MRP(T)).</title>
        <authorList>
            <person name="Copeland A."/>
            <person name="Zeytun A."/>
            <person name="Yassawong M."/>
            <person name="Nolan M."/>
            <person name="Lucas S."/>
            <person name="Hammon N."/>
            <person name="Deshpande S."/>
            <person name="Cheng J.F."/>
            <person name="Han C."/>
            <person name="Tapia R."/>
            <person name="Goodwin L.A."/>
            <person name="Pitluck S."/>
            <person name="Mavromatis K."/>
            <person name="Liolios K."/>
            <person name="Pagani I."/>
            <person name="Ivanova N."/>
            <person name="Mikhailova N."/>
            <person name="Pati A."/>
            <person name="Chen A."/>
            <person name="Palaniappan K."/>
            <person name="Land M."/>
            <person name="Hauser L."/>
            <person name="Jeffries C.D."/>
            <person name="Brambilla E.M."/>
            <person name="Rohde M."/>
            <person name="Sikorski J."/>
            <person name="Pukall R."/>
            <person name="Goker M."/>
            <person name="Detter J.C."/>
            <person name="Woyke T."/>
            <person name="Bristow J."/>
            <person name="Eisen J.A."/>
            <person name="Markowitz V."/>
            <person name="Hugenholtz P."/>
            <person name="Kyrpides N.C."/>
            <person name="Klenk H.P."/>
            <person name="Lapidus A."/>
        </authorList>
    </citation>
    <scope>NUCLEOTIDE SEQUENCE [LARGE SCALE GENOMIC DNA]</scope>
    <source>
        <strain evidence="3">ATCC 35074 / DSM 20540 / JCM 6276 / NBRC 101906 / NCIMB 13154 / VKM Ac-1939 / CCM 2703 / MRP</strain>
    </source>
</reference>
<dbReference type="OrthoDB" id="57990at2"/>
<feature type="domain" description="DUF4097" evidence="1">
    <location>
        <begin position="162"/>
        <end position="300"/>
    </location>
</feature>